<dbReference type="Pfam" id="PF22173">
    <property type="entry name" value="APH-like_N"/>
    <property type="match status" value="1"/>
</dbReference>
<proteinExistence type="predicted"/>
<feature type="domain" description="Peptidase S9 prolyl oligopeptidase catalytic" evidence="2">
    <location>
        <begin position="367"/>
        <end position="565"/>
    </location>
</feature>
<accession>A0A832TN90</accession>
<dbReference type="PANTHER" id="PTHR42776:SF27">
    <property type="entry name" value="DIPEPTIDYL PEPTIDASE FAMILY MEMBER 6"/>
    <property type="match status" value="1"/>
</dbReference>
<comment type="caution">
    <text evidence="4">The sequence shown here is derived from an EMBL/GenBank/DDBJ whole genome shotgun (WGS) entry which is preliminary data.</text>
</comment>
<dbReference type="AlphaFoldDB" id="A0A832TN90"/>
<dbReference type="GO" id="GO:0006508">
    <property type="term" value="P:proteolysis"/>
    <property type="evidence" value="ECO:0007669"/>
    <property type="project" value="InterPro"/>
</dbReference>
<feature type="domain" description="Acylamino-acid-releasing enzyme-like N-terminal" evidence="3">
    <location>
        <begin position="30"/>
        <end position="297"/>
    </location>
</feature>
<dbReference type="SUPFAM" id="SSF50993">
    <property type="entry name" value="Peptidase/esterase 'gauge' domain"/>
    <property type="match status" value="1"/>
</dbReference>
<name>A0A832TN90_9CREN</name>
<evidence type="ECO:0000259" key="2">
    <source>
        <dbReference type="Pfam" id="PF00326"/>
    </source>
</evidence>
<evidence type="ECO:0000313" key="4">
    <source>
        <dbReference type="EMBL" id="HII73364.1"/>
    </source>
</evidence>
<dbReference type="SUPFAM" id="SSF53474">
    <property type="entry name" value="alpha/beta-Hydrolases"/>
    <property type="match status" value="1"/>
</dbReference>
<dbReference type="EMBL" id="DUJO01000013">
    <property type="protein sequence ID" value="HII73364.1"/>
    <property type="molecule type" value="Genomic_DNA"/>
</dbReference>
<dbReference type="Gene3D" id="3.40.50.1820">
    <property type="entry name" value="alpha/beta hydrolase"/>
    <property type="match status" value="1"/>
</dbReference>
<dbReference type="Proteomes" id="UP000646844">
    <property type="component" value="Unassembled WGS sequence"/>
</dbReference>
<dbReference type="RefSeq" id="WP_010979811.1">
    <property type="nucleotide sequence ID" value="NZ_BAABQO010000013.1"/>
</dbReference>
<keyword evidence="1" id="KW-0378">Hydrolase</keyword>
<evidence type="ECO:0000256" key="1">
    <source>
        <dbReference type="ARBA" id="ARBA00022801"/>
    </source>
</evidence>
<dbReference type="OMA" id="ADWVEMY"/>
<evidence type="ECO:0000313" key="5">
    <source>
        <dbReference type="Proteomes" id="UP000646844"/>
    </source>
</evidence>
<evidence type="ECO:0000259" key="3">
    <source>
        <dbReference type="Pfam" id="PF22173"/>
    </source>
</evidence>
<sequence>MEYSEIVKTLEELVSLPIYAVIGKLKDTPVLLTTTEGKVNISILEGDKLRVLTKEPIAGSPYPKPQLDFIPFIRDVVKGKELHSIYITNLKGEEYEVASPKIRIFSLAYDDKNIAFIGASQNESSLYVIEGGKIRKLVNVPPFSFVTDISGDYILGFGILKGNPRSQEFFVADLSGNMRIFTPKDGSMNIAYYIKDNKIYLVSDYENLGESYWIYTFDFQKYERVEFPEKDIYSYKAVEISYNPDDSLIIAKRDGESKLFLNGKLLNNPSGIIAGATKIGDNVYFAASSLNTPYKVYKYDLKENKVDVVINNKDVNIGEVEYVKIKNENVEVPTWIIKSRKPNKVGIVYVHGGPWSEVDNSWDLLISPLVLLGYNVIAPNFRGSTGYGSKFNLMDIGDPGGGDLSDVIAARDYAIEKGIVEKIGIMGYSYGGYMTLLAVGKVPDKWDFGIAGASVADWVEMYDLSDSFFKGFMETLFMGKNLELMEDRSPITYVNNVKCPLCIIHSQNDTRTPLTPVLKYVQKLQENNKTFYLHVIPNLGHAIYKIDDDVDLLLPALIFLEKMFG</sequence>
<dbReference type="Gene3D" id="2.130.10.150">
    <property type="entry name" value="Peptidase/esterase 'gauge' domain"/>
    <property type="match status" value="1"/>
</dbReference>
<gene>
    <name evidence="4" type="ORF">HA332_02985</name>
</gene>
<dbReference type="InterPro" id="IPR001375">
    <property type="entry name" value="Peptidase_S9_cat"/>
</dbReference>
<dbReference type="GeneID" id="1459798"/>
<dbReference type="GO" id="GO:0004252">
    <property type="term" value="F:serine-type endopeptidase activity"/>
    <property type="evidence" value="ECO:0007669"/>
    <property type="project" value="TreeGrafter"/>
</dbReference>
<protein>
    <submittedName>
        <fullName evidence="4">S9 family peptidase</fullName>
    </submittedName>
</protein>
<dbReference type="PANTHER" id="PTHR42776">
    <property type="entry name" value="SERINE PEPTIDASE S9 FAMILY MEMBER"/>
    <property type="match status" value="1"/>
</dbReference>
<dbReference type="ESTHER" id="sulto-ST1745">
    <property type="family name" value="ACPH_Peptidase_S9"/>
</dbReference>
<dbReference type="InterPro" id="IPR029058">
    <property type="entry name" value="AB_hydrolase_fold"/>
</dbReference>
<organism evidence="4 5">
    <name type="scientific">Sulfurisphaera tokodaii</name>
    <dbReference type="NCBI Taxonomy" id="111955"/>
    <lineage>
        <taxon>Archaea</taxon>
        <taxon>Thermoproteota</taxon>
        <taxon>Thermoprotei</taxon>
        <taxon>Sulfolobales</taxon>
        <taxon>Sulfolobaceae</taxon>
        <taxon>Sulfurisphaera</taxon>
    </lineage>
</organism>
<dbReference type="Pfam" id="PF00326">
    <property type="entry name" value="Peptidase_S9"/>
    <property type="match status" value="1"/>
</dbReference>
<reference evidence="4" key="1">
    <citation type="journal article" date="2020" name="bioRxiv">
        <title>A rank-normalized archaeal taxonomy based on genome phylogeny resolves widespread incomplete and uneven classifications.</title>
        <authorList>
            <person name="Rinke C."/>
            <person name="Chuvochina M."/>
            <person name="Mussig A.J."/>
            <person name="Chaumeil P.-A."/>
            <person name="Waite D.W."/>
            <person name="Whitman W.B."/>
            <person name="Parks D.H."/>
            <person name="Hugenholtz P."/>
        </authorList>
    </citation>
    <scope>NUCLEOTIDE SEQUENCE</scope>
    <source>
        <strain evidence="4">UBA8838</strain>
    </source>
</reference>
<dbReference type="InterPro" id="IPR054035">
    <property type="entry name" value="APH-like_N"/>
</dbReference>